<evidence type="ECO:0000256" key="1">
    <source>
        <dbReference type="ARBA" id="ARBA00004601"/>
    </source>
</evidence>
<feature type="domain" description="Rab-GAP TBC" evidence="6">
    <location>
        <begin position="35"/>
        <end position="216"/>
    </location>
</feature>
<feature type="region of interest" description="Disordered" evidence="5">
    <location>
        <begin position="457"/>
        <end position="480"/>
    </location>
</feature>
<dbReference type="RefSeq" id="XP_065644944.1">
    <property type="nucleotide sequence ID" value="XM_065788872.1"/>
</dbReference>
<dbReference type="PROSITE" id="PS50206">
    <property type="entry name" value="RHODANESE_3"/>
    <property type="match status" value="1"/>
</dbReference>
<dbReference type="SUPFAM" id="SSF52821">
    <property type="entry name" value="Rhodanese/Cell cycle control phosphatase"/>
    <property type="match status" value="1"/>
</dbReference>
<evidence type="ECO:0000256" key="2">
    <source>
        <dbReference type="ARBA" id="ARBA00014207"/>
    </source>
</evidence>
<keyword evidence="8" id="KW-1185">Reference proteome</keyword>
<sequence>MADKMEDLAWKADLTLCLSKQPDLLKLKSLCKGRKIPPDCRPELWKRCLNVVGKPDPLVTWDGLIDMQEQDVLKEDCILQAAKLKLLEEDEEEVARDMEGLITFYCKSRGEKYRSSSGFVELLSQFIIIDLQLSEVYNCFYAMQSKFLPRECYREGKPFHLFRQLLQYHDPQLCSFLDSRKIPPDLYAQKWLRSLFVSVCDTDVVHAMWDIYFLESDPYLVFFLMLVMVLNAKDQILGMSTKNKSSIVDMITNFPSQLGVDDIEDFCTLSQYYADRTPQSYKKEFQPFLFGSKITTSDYISNSLCLQVSVNELLEAVKSPSNEGIRFFLVDCRPADQYNNGHLSTAFHLDANLMLQAPSEFQTSVMALFATQQQAIDAGSNAAGEHLCFIGSGREFEDQYVNMVVANFLQRGTHFVSIAKGGYAALHELLADDLKNNLRDHNPKGCIVCSPEAGISSEDESHELSKGDLSPMSAPMSPKTRMVDKLSNTIRNRGADVKERLGRLINESKPQDRHISEKDAKGKGYRGVNLDIFSIEDPDETPSSGDENNESVNIDTWIKRSDVIRHFPCSEITVSGQMFSSYILLTMTHLFILREIVDKNRAGWAHIQSRPHLSSIIKITSKRKHPDLITFKYGTSNGEEFNVTGSQRFLIPNSKQATKRIKERILKLME</sequence>
<protein>
    <recommendedName>
        <fullName evidence="2">TBC1 domain family member 23</fullName>
    </recommendedName>
</protein>
<dbReference type="PROSITE" id="PS50086">
    <property type="entry name" value="TBC_RABGAP"/>
    <property type="match status" value="1"/>
</dbReference>
<reference evidence="8" key="1">
    <citation type="submission" date="2025-05" db="UniProtKB">
        <authorList>
            <consortium name="RefSeq"/>
        </authorList>
    </citation>
    <scope>NUCLEOTIDE SEQUENCE [LARGE SCALE GENOMIC DNA]</scope>
</reference>
<reference evidence="9" key="2">
    <citation type="submission" date="2025-08" db="UniProtKB">
        <authorList>
            <consortium name="RefSeq"/>
        </authorList>
    </citation>
    <scope>IDENTIFICATION</scope>
</reference>
<proteinExistence type="predicted"/>
<gene>
    <name evidence="9" type="primary">LOC100206717</name>
</gene>
<dbReference type="Proteomes" id="UP001652625">
    <property type="component" value="Chromosome 01"/>
</dbReference>
<dbReference type="SMART" id="SM00164">
    <property type="entry name" value="TBC"/>
    <property type="match status" value="1"/>
</dbReference>
<evidence type="ECO:0000259" key="6">
    <source>
        <dbReference type="PROSITE" id="PS50086"/>
    </source>
</evidence>
<dbReference type="InterPro" id="IPR035969">
    <property type="entry name" value="Rab-GAP_TBC_sf"/>
</dbReference>
<evidence type="ECO:0000256" key="5">
    <source>
        <dbReference type="SAM" id="MobiDB-lite"/>
    </source>
</evidence>
<dbReference type="InterPro" id="IPR039755">
    <property type="entry name" value="TBC1D23"/>
</dbReference>
<evidence type="ECO:0000256" key="3">
    <source>
        <dbReference type="ARBA" id="ARBA00022473"/>
    </source>
</evidence>
<comment type="subcellular location">
    <subcellularLocation>
        <location evidence="1">Golgi apparatus</location>
        <location evidence="1">trans-Golgi network</location>
    </subcellularLocation>
</comment>
<evidence type="ECO:0000313" key="8">
    <source>
        <dbReference type="Proteomes" id="UP001652625"/>
    </source>
</evidence>
<evidence type="ECO:0000313" key="9">
    <source>
        <dbReference type="RefSeq" id="XP_065644944.1"/>
    </source>
</evidence>
<dbReference type="Gene3D" id="1.10.472.80">
    <property type="entry name" value="Ypt/Rab-GAP domain of gyp1p, domain 3"/>
    <property type="match status" value="1"/>
</dbReference>
<dbReference type="PANTHER" id="PTHR13297">
    <property type="entry name" value="TBC1 DOMAIN FAMILY MEMBER 23-RELATED"/>
    <property type="match status" value="1"/>
</dbReference>
<name>A0ABM4B7V8_HYDVU</name>
<dbReference type="PANTHER" id="PTHR13297:SF5">
    <property type="entry name" value="TBC1 DOMAIN FAMILY MEMBER 23"/>
    <property type="match status" value="1"/>
</dbReference>
<dbReference type="CDD" id="cd20788">
    <property type="entry name" value="TBC1D23_C-like"/>
    <property type="match status" value="1"/>
</dbReference>
<feature type="domain" description="Rhodanese" evidence="7">
    <location>
        <begin position="323"/>
        <end position="358"/>
    </location>
</feature>
<dbReference type="Pfam" id="PF00566">
    <property type="entry name" value="RabGAP-TBC"/>
    <property type="match status" value="1"/>
</dbReference>
<dbReference type="InterPro" id="IPR000195">
    <property type="entry name" value="Rab-GAP-TBC_dom"/>
</dbReference>
<organism evidence="8 9">
    <name type="scientific">Hydra vulgaris</name>
    <name type="common">Hydra</name>
    <name type="synonym">Hydra attenuata</name>
    <dbReference type="NCBI Taxonomy" id="6087"/>
    <lineage>
        <taxon>Eukaryota</taxon>
        <taxon>Metazoa</taxon>
        <taxon>Cnidaria</taxon>
        <taxon>Hydrozoa</taxon>
        <taxon>Hydroidolina</taxon>
        <taxon>Anthoathecata</taxon>
        <taxon>Aplanulata</taxon>
        <taxon>Hydridae</taxon>
        <taxon>Hydra</taxon>
    </lineage>
</organism>
<evidence type="ECO:0000256" key="4">
    <source>
        <dbReference type="ARBA" id="ARBA00023034"/>
    </source>
</evidence>
<dbReference type="Pfam" id="PF19430">
    <property type="entry name" value="TBC1D23_C"/>
    <property type="match status" value="1"/>
</dbReference>
<dbReference type="Gene3D" id="3.40.250.10">
    <property type="entry name" value="Rhodanese-like domain"/>
    <property type="match status" value="1"/>
</dbReference>
<dbReference type="InterPro" id="IPR045799">
    <property type="entry name" value="TBC1D23_C"/>
</dbReference>
<evidence type="ECO:0000259" key="7">
    <source>
        <dbReference type="PROSITE" id="PS50206"/>
    </source>
</evidence>
<accession>A0ABM4B7V8</accession>
<dbReference type="InterPro" id="IPR036873">
    <property type="entry name" value="Rhodanese-like_dom_sf"/>
</dbReference>
<dbReference type="Pfam" id="PF00581">
    <property type="entry name" value="Rhodanese"/>
    <property type="match status" value="1"/>
</dbReference>
<dbReference type="GeneID" id="100206717"/>
<dbReference type="InterPro" id="IPR001763">
    <property type="entry name" value="Rhodanese-like_dom"/>
</dbReference>
<keyword evidence="3" id="KW-0217">Developmental protein</keyword>
<dbReference type="SUPFAM" id="SSF47923">
    <property type="entry name" value="Ypt/Rab-GAP domain of gyp1p"/>
    <property type="match status" value="2"/>
</dbReference>
<keyword evidence="4" id="KW-0333">Golgi apparatus</keyword>